<feature type="compositionally biased region" description="Low complexity" evidence="1">
    <location>
        <begin position="241"/>
        <end position="255"/>
    </location>
</feature>
<evidence type="ECO:0000313" key="3">
    <source>
        <dbReference type="Proteomes" id="UP000053558"/>
    </source>
</evidence>
<feature type="compositionally biased region" description="Polar residues" evidence="1">
    <location>
        <begin position="126"/>
        <end position="142"/>
    </location>
</feature>
<comment type="caution">
    <text evidence="2">The sequence shown here is derived from an EMBL/GenBank/DDBJ whole genome shotgun (WGS) entry which is preliminary data.</text>
</comment>
<feature type="region of interest" description="Disordered" evidence="1">
    <location>
        <begin position="217"/>
        <end position="255"/>
    </location>
</feature>
<evidence type="ECO:0000256" key="1">
    <source>
        <dbReference type="SAM" id="MobiDB-lite"/>
    </source>
</evidence>
<dbReference type="RefSeq" id="XP_007762733.1">
    <property type="nucleotide sequence ID" value="XM_007764543.1"/>
</dbReference>
<evidence type="ECO:0000313" key="2">
    <source>
        <dbReference type="EMBL" id="EIW85989.1"/>
    </source>
</evidence>
<dbReference type="CDD" id="cd00084">
    <property type="entry name" value="HMG-box_SF"/>
    <property type="match status" value="1"/>
</dbReference>
<dbReference type="Proteomes" id="UP000053558">
    <property type="component" value="Unassembled WGS sequence"/>
</dbReference>
<dbReference type="AlphaFoldDB" id="A0A5M3N3I9"/>
<protein>
    <submittedName>
        <fullName evidence="2">Uncharacterized protein</fullName>
    </submittedName>
</protein>
<proteinExistence type="predicted"/>
<gene>
    <name evidence="2" type="ORF">CONPUDRAFT_78570</name>
</gene>
<dbReference type="EMBL" id="JH711573">
    <property type="protein sequence ID" value="EIW85989.1"/>
    <property type="molecule type" value="Genomic_DNA"/>
</dbReference>
<name>A0A5M3N3I9_CONPW</name>
<feature type="region of interest" description="Disordered" evidence="1">
    <location>
        <begin position="86"/>
        <end position="183"/>
    </location>
</feature>
<keyword evidence="3" id="KW-1185">Reference proteome</keyword>
<feature type="region of interest" description="Disordered" evidence="1">
    <location>
        <begin position="268"/>
        <end position="292"/>
    </location>
</feature>
<dbReference type="OrthoDB" id="3235325at2759"/>
<feature type="compositionally biased region" description="Polar residues" evidence="1">
    <location>
        <begin position="173"/>
        <end position="182"/>
    </location>
</feature>
<sequence>MGGRVRLPQTFSELPLAVRLFTFRYLCRRYPVLRLCHRNWKAQRVSEGAYSSMIATYQSRYEKAQGLAESEKNGTEEERATKRARIECASGGDSRSNSVVPETPSQLSSSSTSSLDGTERHPSAIGSPSTTSSDNTSEQPASPTEDAHSTFSVDANERSTAATEESRSDFPSDINQPPSSWRFQRRRLADNRIDLSESIDLSSSLSSISPPVHHAPYAAAPLSATGPENSSDHASGSEATSVPPVEQSESPEQPVDTIMLGSVSVTSPVETPAAEDTEVQTSSGRGGAPMPPPAESCAMHMYYANWPLKGKGTKYALSRDFKKLSEEEKLVYEKKYKEAKEMKVGLGKRKRNTT</sequence>
<feature type="compositionally biased region" description="Polar residues" evidence="1">
    <location>
        <begin position="226"/>
        <end position="240"/>
    </location>
</feature>
<organism evidence="2 3">
    <name type="scientific">Coniophora puteana (strain RWD-64-598)</name>
    <name type="common">Brown rot fungus</name>
    <dbReference type="NCBI Taxonomy" id="741705"/>
    <lineage>
        <taxon>Eukaryota</taxon>
        <taxon>Fungi</taxon>
        <taxon>Dikarya</taxon>
        <taxon>Basidiomycota</taxon>
        <taxon>Agaricomycotina</taxon>
        <taxon>Agaricomycetes</taxon>
        <taxon>Agaricomycetidae</taxon>
        <taxon>Boletales</taxon>
        <taxon>Coniophorineae</taxon>
        <taxon>Coniophoraceae</taxon>
        <taxon>Coniophora</taxon>
    </lineage>
</organism>
<feature type="compositionally biased region" description="Low complexity" evidence="1">
    <location>
        <begin position="105"/>
        <end position="115"/>
    </location>
</feature>
<dbReference type="KEGG" id="cput:CONPUDRAFT_78570"/>
<reference evidence="3" key="1">
    <citation type="journal article" date="2012" name="Science">
        <title>The Paleozoic origin of enzymatic lignin decomposition reconstructed from 31 fungal genomes.</title>
        <authorList>
            <person name="Floudas D."/>
            <person name="Binder M."/>
            <person name="Riley R."/>
            <person name="Barry K."/>
            <person name="Blanchette R.A."/>
            <person name="Henrissat B."/>
            <person name="Martinez A.T."/>
            <person name="Otillar R."/>
            <person name="Spatafora J.W."/>
            <person name="Yadav J.S."/>
            <person name="Aerts A."/>
            <person name="Benoit I."/>
            <person name="Boyd A."/>
            <person name="Carlson A."/>
            <person name="Copeland A."/>
            <person name="Coutinho P.M."/>
            <person name="de Vries R.P."/>
            <person name="Ferreira P."/>
            <person name="Findley K."/>
            <person name="Foster B."/>
            <person name="Gaskell J."/>
            <person name="Glotzer D."/>
            <person name="Gorecki P."/>
            <person name="Heitman J."/>
            <person name="Hesse C."/>
            <person name="Hori C."/>
            <person name="Igarashi K."/>
            <person name="Jurgens J.A."/>
            <person name="Kallen N."/>
            <person name="Kersten P."/>
            <person name="Kohler A."/>
            <person name="Kuees U."/>
            <person name="Kumar T.K.A."/>
            <person name="Kuo A."/>
            <person name="LaButti K."/>
            <person name="Larrondo L.F."/>
            <person name="Lindquist E."/>
            <person name="Ling A."/>
            <person name="Lombard V."/>
            <person name="Lucas S."/>
            <person name="Lundell T."/>
            <person name="Martin R."/>
            <person name="McLaughlin D.J."/>
            <person name="Morgenstern I."/>
            <person name="Morin E."/>
            <person name="Murat C."/>
            <person name="Nagy L.G."/>
            <person name="Nolan M."/>
            <person name="Ohm R.A."/>
            <person name="Patyshakuliyeva A."/>
            <person name="Rokas A."/>
            <person name="Ruiz-Duenas F.J."/>
            <person name="Sabat G."/>
            <person name="Salamov A."/>
            <person name="Samejima M."/>
            <person name="Schmutz J."/>
            <person name="Slot J.C."/>
            <person name="St John F."/>
            <person name="Stenlid J."/>
            <person name="Sun H."/>
            <person name="Sun S."/>
            <person name="Syed K."/>
            <person name="Tsang A."/>
            <person name="Wiebenga A."/>
            <person name="Young D."/>
            <person name="Pisabarro A."/>
            <person name="Eastwood D.C."/>
            <person name="Martin F."/>
            <person name="Cullen D."/>
            <person name="Grigoriev I.V."/>
            <person name="Hibbett D.S."/>
        </authorList>
    </citation>
    <scope>NUCLEOTIDE SEQUENCE [LARGE SCALE GENOMIC DNA]</scope>
    <source>
        <strain evidence="3">RWD-64-598 SS2</strain>
    </source>
</reference>
<dbReference type="GeneID" id="19209789"/>
<feature type="compositionally biased region" description="Polar residues" evidence="1">
    <location>
        <begin position="149"/>
        <end position="163"/>
    </location>
</feature>
<feature type="compositionally biased region" description="Polar residues" evidence="1">
    <location>
        <begin position="93"/>
        <end position="104"/>
    </location>
</feature>
<accession>A0A5M3N3I9</accession>